<evidence type="ECO:0008006" key="4">
    <source>
        <dbReference type="Google" id="ProtNLM"/>
    </source>
</evidence>
<proteinExistence type="predicted"/>
<dbReference type="Proteomes" id="UP000295814">
    <property type="component" value="Unassembled WGS sequence"/>
</dbReference>
<keyword evidence="1" id="KW-0472">Membrane</keyword>
<gene>
    <name evidence="2" type="ORF">E1J38_006820</name>
</gene>
<dbReference type="OrthoDB" id="5491447at2"/>
<reference evidence="2 3" key="1">
    <citation type="submission" date="2019-07" db="EMBL/GenBank/DDBJ databases">
        <title>Seonamhaeicola sp. W255 draft genome.</title>
        <authorList>
            <person name="Zhang X.-Y."/>
            <person name="Zhang R."/>
            <person name="Zhong Y.-L."/>
            <person name="Du Z.-J."/>
        </authorList>
    </citation>
    <scope>NUCLEOTIDE SEQUENCE [LARGE SCALE GENOMIC DNA]</scope>
    <source>
        <strain evidence="2 3">W255</strain>
    </source>
</reference>
<sequence>MIFKKAHIVLYLILLVCFCNNTFGLKPFQTPQTFRHFEDNFKDKYKTERYNYEGVKVIRQTPDGSGNYEEYENKDTKIKEESDEEYWSINLGGFGWIFYIILALAVIYLVYILLNEGGTGLFSSGRNKTIKNYEDITAENIEEADINTLIKHAEKDNNYRLAVRYYYLLVLKTLSLNNHIKYEDDKTNAEYLSEIENKTFSSSFAYTSYLYNYIWYGEFTLSPNQYKKAKTNFTTLLKQVE</sequence>
<dbReference type="EMBL" id="SMZJ02000004">
    <property type="protein sequence ID" value="TWO32578.1"/>
    <property type="molecule type" value="Genomic_DNA"/>
</dbReference>
<keyword evidence="1" id="KW-0812">Transmembrane</keyword>
<feature type="transmembrane region" description="Helical" evidence="1">
    <location>
        <begin position="96"/>
        <end position="114"/>
    </location>
</feature>
<evidence type="ECO:0000256" key="1">
    <source>
        <dbReference type="SAM" id="Phobius"/>
    </source>
</evidence>
<keyword evidence="1" id="KW-1133">Transmembrane helix</keyword>
<evidence type="ECO:0000313" key="2">
    <source>
        <dbReference type="EMBL" id="TWO32578.1"/>
    </source>
</evidence>
<dbReference type="RefSeq" id="WP_133355301.1">
    <property type="nucleotide sequence ID" value="NZ_SMZJ02000004.1"/>
</dbReference>
<organism evidence="2 3">
    <name type="scientific">Seonamhaeicola sediminis</name>
    <dbReference type="NCBI Taxonomy" id="2528206"/>
    <lineage>
        <taxon>Bacteria</taxon>
        <taxon>Pseudomonadati</taxon>
        <taxon>Bacteroidota</taxon>
        <taxon>Flavobacteriia</taxon>
        <taxon>Flavobacteriales</taxon>
        <taxon>Flavobacteriaceae</taxon>
    </lineage>
</organism>
<name>A0A562YD63_9FLAO</name>
<accession>A0A562YD63</accession>
<protein>
    <recommendedName>
        <fullName evidence="4">DUF4129 domain-containing protein</fullName>
    </recommendedName>
</protein>
<evidence type="ECO:0000313" key="3">
    <source>
        <dbReference type="Proteomes" id="UP000295814"/>
    </source>
</evidence>
<dbReference type="AlphaFoldDB" id="A0A562YD63"/>
<keyword evidence="3" id="KW-1185">Reference proteome</keyword>
<comment type="caution">
    <text evidence="2">The sequence shown here is derived from an EMBL/GenBank/DDBJ whole genome shotgun (WGS) entry which is preliminary data.</text>
</comment>